<evidence type="ECO:0000313" key="3">
    <source>
        <dbReference type="EMBL" id="MFD2058058.1"/>
    </source>
</evidence>
<comment type="caution">
    <text evidence="3">The sequence shown here is derived from an EMBL/GenBank/DDBJ whole genome shotgun (WGS) entry which is preliminary data.</text>
</comment>
<reference evidence="4" key="1">
    <citation type="journal article" date="2019" name="Int. J. Syst. Evol. Microbiol.">
        <title>The Global Catalogue of Microorganisms (GCM) 10K type strain sequencing project: providing services to taxonomists for standard genome sequencing and annotation.</title>
        <authorList>
            <consortium name="The Broad Institute Genomics Platform"/>
            <consortium name="The Broad Institute Genome Sequencing Center for Infectious Disease"/>
            <person name="Wu L."/>
            <person name="Ma J."/>
        </authorList>
    </citation>
    <scope>NUCLEOTIDE SEQUENCE [LARGE SCALE GENOMIC DNA]</scope>
    <source>
        <strain evidence="4">CGMCC 1.16226</strain>
    </source>
</reference>
<keyword evidence="4" id="KW-1185">Reference proteome</keyword>
<evidence type="ECO:0000259" key="2">
    <source>
        <dbReference type="Pfam" id="PF00733"/>
    </source>
</evidence>
<evidence type="ECO:0000313" key="4">
    <source>
        <dbReference type="Proteomes" id="UP001597349"/>
    </source>
</evidence>
<dbReference type="Pfam" id="PF00733">
    <property type="entry name" value="Asn_synthase"/>
    <property type="match status" value="1"/>
</dbReference>
<gene>
    <name evidence="3" type="ORF">ACFSQT_34755</name>
</gene>
<dbReference type="InterPro" id="IPR001962">
    <property type="entry name" value="Asn_synthase"/>
</dbReference>
<proteinExistence type="predicted"/>
<organism evidence="3 4">
    <name type="scientific">Mesorhizobium calcicola</name>
    <dbReference type="NCBI Taxonomy" id="1300310"/>
    <lineage>
        <taxon>Bacteria</taxon>
        <taxon>Pseudomonadati</taxon>
        <taxon>Pseudomonadota</taxon>
        <taxon>Alphaproteobacteria</taxon>
        <taxon>Hyphomicrobiales</taxon>
        <taxon>Phyllobacteriaceae</taxon>
        <taxon>Mesorhizobium</taxon>
    </lineage>
</organism>
<protein>
    <submittedName>
        <fullName evidence="3">Asparagine synthase-related protein</fullName>
    </submittedName>
</protein>
<feature type="region of interest" description="Disordered" evidence="1">
    <location>
        <begin position="43"/>
        <end position="69"/>
    </location>
</feature>
<dbReference type="EMBL" id="JBHUGY010000069">
    <property type="protein sequence ID" value="MFD2058058.1"/>
    <property type="molecule type" value="Genomic_DNA"/>
</dbReference>
<name>A0ABW4WQ16_9HYPH</name>
<feature type="domain" description="Asparagine synthetase" evidence="2">
    <location>
        <begin position="1"/>
        <end position="23"/>
    </location>
</feature>
<dbReference type="Proteomes" id="UP001597349">
    <property type="component" value="Unassembled WGS sequence"/>
</dbReference>
<accession>A0ABW4WQ16</accession>
<dbReference type="SUPFAM" id="SSF52402">
    <property type="entry name" value="Adenine nucleotide alpha hydrolases-like"/>
    <property type="match status" value="1"/>
</dbReference>
<sequence>MVADVPSVCFLSGGLDSTFVAALDVEIPRMTCGQPLGYISDPRGTATRRGLRAGGESAVDDGANGAGVR</sequence>
<evidence type="ECO:0000256" key="1">
    <source>
        <dbReference type="SAM" id="MobiDB-lite"/>
    </source>
</evidence>
<dbReference type="RefSeq" id="WP_379026548.1">
    <property type="nucleotide sequence ID" value="NZ_JBHUGY010000069.1"/>
</dbReference>